<evidence type="ECO:0000313" key="3">
    <source>
        <dbReference type="Proteomes" id="UP000594454"/>
    </source>
</evidence>
<protein>
    <recommendedName>
        <fullName evidence="1">SET domain-containing protein</fullName>
    </recommendedName>
</protein>
<dbReference type="Pfam" id="PF00856">
    <property type="entry name" value="SET"/>
    <property type="match status" value="1"/>
</dbReference>
<accession>A0A7R8V3D3</accession>
<dbReference type="SUPFAM" id="SSF82199">
    <property type="entry name" value="SET domain"/>
    <property type="match status" value="1"/>
</dbReference>
<dbReference type="GO" id="GO:0008757">
    <property type="term" value="F:S-adenosylmethionine-dependent methyltransferase activity"/>
    <property type="evidence" value="ECO:0007669"/>
    <property type="project" value="UniProtKB-ARBA"/>
</dbReference>
<reference evidence="2 3" key="1">
    <citation type="submission" date="2020-11" db="EMBL/GenBank/DDBJ databases">
        <authorList>
            <person name="Wallbank WR R."/>
            <person name="Pardo Diaz C."/>
            <person name="Kozak K."/>
            <person name="Martin S."/>
            <person name="Jiggins C."/>
            <person name="Moest M."/>
            <person name="Warren A I."/>
            <person name="Generalovic N T."/>
            <person name="Byers J.R.P. K."/>
            <person name="Montejo-Kovacevich G."/>
            <person name="Yen C E."/>
        </authorList>
    </citation>
    <scope>NUCLEOTIDE SEQUENCE [LARGE SCALE GENOMIC DNA]</scope>
</reference>
<dbReference type="AlphaFoldDB" id="A0A7R8V3D3"/>
<dbReference type="InParanoid" id="A0A7R8V3D3"/>
<dbReference type="InterPro" id="IPR001214">
    <property type="entry name" value="SET_dom"/>
</dbReference>
<dbReference type="OrthoDB" id="5945798at2759"/>
<dbReference type="SMART" id="SM00317">
    <property type="entry name" value="SET"/>
    <property type="match status" value="1"/>
</dbReference>
<feature type="domain" description="SET" evidence="1">
    <location>
        <begin position="20"/>
        <end position="249"/>
    </location>
</feature>
<dbReference type="Gene3D" id="1.10.220.160">
    <property type="match status" value="1"/>
</dbReference>
<dbReference type="InterPro" id="IPR046341">
    <property type="entry name" value="SET_dom_sf"/>
</dbReference>
<dbReference type="GO" id="GO:0008276">
    <property type="term" value="F:protein methyltransferase activity"/>
    <property type="evidence" value="ECO:0007669"/>
    <property type="project" value="UniProtKB-ARBA"/>
</dbReference>
<dbReference type="Gene3D" id="2.170.270.10">
    <property type="entry name" value="SET domain"/>
    <property type="match status" value="1"/>
</dbReference>
<sequence>METISALIDFHLNEKSSPTRIWRVSATSISGRGLFAVRDIQPGEIIFREKPLLIGPTAGKDSSLNICSVCYRPCENNECVCPRGCSLPVCELCLDSKQHLLECNLYKSWQPAHPQKVMRANLRALVWIRGLLLNETQKHLVNVLQANVDPAYQREMLAAASNFHNFPSAASATYEFLFKVVCVLNTNAFEALQQNENAEISLRGLYPLSGIMNHECTPNTCHYFEPGNVMVVKSAKFIPQGTEITTTYTKILWSNLSRRVFLNMTKQFVCSCSRCLDPTENGSYISALLCRKNDCLGWIIPQDGNVLLSDWRCIKCGTIYDSKHISRAQDFTLRIFNGKTSSGSVKDILDFIREKAARICPPTSQFIIELKLHAIWKMTKTNEKFSDLDIKDAIQYCKDILFVLDKLHAGECILKSLLEDEIRKFSGLLLTPK</sequence>
<dbReference type="CDD" id="cd20071">
    <property type="entry name" value="SET_SMYD"/>
    <property type="match status" value="1"/>
</dbReference>
<dbReference type="PANTHER" id="PTHR46455">
    <property type="entry name" value="SET AND MYND DOMAIN CONTAINING, ARTHROPOD-SPECIFIC, MEMBER 4, ISOFORM A"/>
    <property type="match status" value="1"/>
</dbReference>
<name>A0A7R8V3D3_HERIL</name>
<evidence type="ECO:0000259" key="1">
    <source>
        <dbReference type="PROSITE" id="PS50280"/>
    </source>
</evidence>
<dbReference type="PANTHER" id="PTHR46455:SF3">
    <property type="entry name" value="SET AND MYND DOMAIN CONTAINING, ARTHROPOD-SPECIFIC, MEMBER 9, ISOFORM A-RELATED"/>
    <property type="match status" value="1"/>
</dbReference>
<proteinExistence type="predicted"/>
<dbReference type="FunCoup" id="A0A7R8V3D3">
    <property type="interactions" value="1"/>
</dbReference>
<dbReference type="Gene3D" id="6.10.140.2220">
    <property type="match status" value="1"/>
</dbReference>
<dbReference type="EMBL" id="LR899013">
    <property type="protein sequence ID" value="CAD7091694.1"/>
    <property type="molecule type" value="Genomic_DNA"/>
</dbReference>
<keyword evidence="3" id="KW-1185">Reference proteome</keyword>
<gene>
    <name evidence="2" type="ORF">HERILL_LOCUS14103</name>
</gene>
<organism evidence="2 3">
    <name type="scientific">Hermetia illucens</name>
    <name type="common">Black soldier fly</name>
    <dbReference type="NCBI Taxonomy" id="343691"/>
    <lineage>
        <taxon>Eukaryota</taxon>
        <taxon>Metazoa</taxon>
        <taxon>Ecdysozoa</taxon>
        <taxon>Arthropoda</taxon>
        <taxon>Hexapoda</taxon>
        <taxon>Insecta</taxon>
        <taxon>Pterygota</taxon>
        <taxon>Neoptera</taxon>
        <taxon>Endopterygota</taxon>
        <taxon>Diptera</taxon>
        <taxon>Brachycera</taxon>
        <taxon>Stratiomyomorpha</taxon>
        <taxon>Stratiomyidae</taxon>
        <taxon>Hermetiinae</taxon>
        <taxon>Hermetia</taxon>
    </lineage>
</organism>
<dbReference type="OMA" id="ECAHFQR"/>
<dbReference type="GO" id="GO:0008170">
    <property type="term" value="F:N-methyltransferase activity"/>
    <property type="evidence" value="ECO:0007669"/>
    <property type="project" value="UniProtKB-ARBA"/>
</dbReference>
<evidence type="ECO:0000313" key="2">
    <source>
        <dbReference type="EMBL" id="CAD7091694.1"/>
    </source>
</evidence>
<dbReference type="InterPro" id="IPR053010">
    <property type="entry name" value="SET_SmydA-8"/>
</dbReference>
<dbReference type="Proteomes" id="UP000594454">
    <property type="component" value="Chromosome 5"/>
</dbReference>
<dbReference type="PROSITE" id="PS50280">
    <property type="entry name" value="SET"/>
    <property type="match status" value="1"/>
</dbReference>